<dbReference type="InterPro" id="IPR006165">
    <property type="entry name" value="Ku70"/>
</dbReference>
<dbReference type="CDD" id="cd01458">
    <property type="entry name" value="vWA_ku"/>
    <property type="match status" value="1"/>
</dbReference>
<evidence type="ECO:0000256" key="11">
    <source>
        <dbReference type="ARBA" id="ARBA00023204"/>
    </source>
</evidence>
<dbReference type="GO" id="GO:0043564">
    <property type="term" value="C:Ku70:Ku80 complex"/>
    <property type="evidence" value="ECO:0007669"/>
    <property type="project" value="InterPro"/>
</dbReference>
<dbReference type="Pfam" id="PF02735">
    <property type="entry name" value="Ku"/>
    <property type="match status" value="1"/>
</dbReference>
<dbReference type="GO" id="GO:0003684">
    <property type="term" value="F:damaged DNA binding"/>
    <property type="evidence" value="ECO:0007669"/>
    <property type="project" value="InterPro"/>
</dbReference>
<keyword evidence="12" id="KW-0539">Nucleus</keyword>
<keyword evidence="5" id="KW-0227">DNA damage</keyword>
<dbReference type="InterPro" id="IPR005161">
    <property type="entry name" value="Ku_N"/>
</dbReference>
<dbReference type="PANTHER" id="PTHR12604">
    <property type="entry name" value="KU AUTOANTIGEN DNA HELICASE"/>
    <property type="match status" value="1"/>
</dbReference>
<evidence type="ECO:0000256" key="7">
    <source>
        <dbReference type="ARBA" id="ARBA00022806"/>
    </source>
</evidence>
<evidence type="ECO:0000256" key="2">
    <source>
        <dbReference type="ARBA" id="ARBA00005240"/>
    </source>
</evidence>
<dbReference type="VEuPathDB" id="VectorBase:PPAI004703"/>
<name>A0A1B0DAJ8_PHLPP</name>
<evidence type="ECO:0000256" key="9">
    <source>
        <dbReference type="ARBA" id="ARBA00023125"/>
    </source>
</evidence>
<keyword evidence="6" id="KW-0378">Hydrolase</keyword>
<dbReference type="AlphaFoldDB" id="A0A1B0DAJ8"/>
<comment type="subcellular location">
    <subcellularLocation>
        <location evidence="1">Nucleus</location>
    </subcellularLocation>
</comment>
<evidence type="ECO:0000313" key="16">
    <source>
        <dbReference type="Proteomes" id="UP000092462"/>
    </source>
</evidence>
<dbReference type="SMART" id="SM00559">
    <property type="entry name" value="Ku78"/>
    <property type="match status" value="1"/>
</dbReference>
<keyword evidence="9" id="KW-0238">DNA-binding</keyword>
<dbReference type="EMBL" id="AJVK01029146">
    <property type="status" value="NOT_ANNOTATED_CDS"/>
    <property type="molecule type" value="Genomic_DNA"/>
</dbReference>
<evidence type="ECO:0000313" key="15">
    <source>
        <dbReference type="EnsemblMetazoa" id="PPAI004703-PA"/>
    </source>
</evidence>
<dbReference type="Gene3D" id="2.40.290.10">
    <property type="match status" value="1"/>
</dbReference>
<evidence type="ECO:0000256" key="10">
    <source>
        <dbReference type="ARBA" id="ARBA00023172"/>
    </source>
</evidence>
<comment type="subunit">
    <text evidence="13">Heterodimer of a 70 kDa and a 80 kDa subunit.</text>
</comment>
<organism evidence="15 16">
    <name type="scientific">Phlebotomus papatasi</name>
    <name type="common">Sandfly</name>
    <dbReference type="NCBI Taxonomy" id="29031"/>
    <lineage>
        <taxon>Eukaryota</taxon>
        <taxon>Metazoa</taxon>
        <taxon>Ecdysozoa</taxon>
        <taxon>Arthropoda</taxon>
        <taxon>Hexapoda</taxon>
        <taxon>Insecta</taxon>
        <taxon>Pterygota</taxon>
        <taxon>Neoptera</taxon>
        <taxon>Endopterygota</taxon>
        <taxon>Diptera</taxon>
        <taxon>Nematocera</taxon>
        <taxon>Psychodoidea</taxon>
        <taxon>Psychodidae</taxon>
        <taxon>Phlebotomus</taxon>
        <taxon>Phlebotomus</taxon>
    </lineage>
</organism>
<dbReference type="Gene3D" id="4.10.970.10">
    <property type="entry name" value="Ku70, bridge and pillars"/>
    <property type="match status" value="1"/>
</dbReference>
<keyword evidence="7" id="KW-0347">Helicase</keyword>
<protein>
    <recommendedName>
        <fullName evidence="3">ATP-dependent DNA helicase 2 subunit 1</fullName>
    </recommendedName>
</protein>
<feature type="domain" description="VWFA" evidence="14">
    <location>
        <begin position="16"/>
        <end position="233"/>
    </location>
</feature>
<keyword evidence="8" id="KW-0067">ATP-binding</keyword>
<dbReference type="SUPFAM" id="SSF53300">
    <property type="entry name" value="vWA-like"/>
    <property type="match status" value="1"/>
</dbReference>
<dbReference type="GO" id="GO:0000723">
    <property type="term" value="P:telomere maintenance"/>
    <property type="evidence" value="ECO:0007669"/>
    <property type="project" value="InterPro"/>
</dbReference>
<evidence type="ECO:0000256" key="12">
    <source>
        <dbReference type="ARBA" id="ARBA00023242"/>
    </source>
</evidence>
<keyword evidence="16" id="KW-1185">Reference proteome</keyword>
<reference evidence="15" key="1">
    <citation type="submission" date="2022-08" db="UniProtKB">
        <authorList>
            <consortium name="EnsemblMetazoa"/>
        </authorList>
    </citation>
    <scope>IDENTIFICATION</scope>
    <source>
        <strain evidence="15">Israel</strain>
    </source>
</reference>
<dbReference type="InterPro" id="IPR016194">
    <property type="entry name" value="SPOC-like_C_dom_sf"/>
</dbReference>
<dbReference type="GO" id="GO:0006303">
    <property type="term" value="P:double-strand break repair via nonhomologous end joining"/>
    <property type="evidence" value="ECO:0007669"/>
    <property type="project" value="InterPro"/>
</dbReference>
<dbReference type="PROSITE" id="PS50234">
    <property type="entry name" value="VWFA"/>
    <property type="match status" value="1"/>
</dbReference>
<dbReference type="GO" id="GO:0004386">
    <property type="term" value="F:helicase activity"/>
    <property type="evidence" value="ECO:0007669"/>
    <property type="project" value="UniProtKB-KW"/>
</dbReference>
<dbReference type="GO" id="GO:0042162">
    <property type="term" value="F:telomeric DNA binding"/>
    <property type="evidence" value="ECO:0007669"/>
    <property type="project" value="InterPro"/>
</dbReference>
<evidence type="ECO:0000256" key="6">
    <source>
        <dbReference type="ARBA" id="ARBA00022801"/>
    </source>
</evidence>
<keyword evidence="4" id="KW-0547">Nucleotide-binding</keyword>
<keyword evidence="10" id="KW-0233">DNA recombination</keyword>
<sequence length="433" mass="50125">MFFQADYSNANEGKEGILFVLDASTSMLDENENRQSNFRTALQAIEASMKNLVVGNQRDLVGIIFYNTIHSPKSKFEADTMEIVVPQHTCILLPMDMPSVDNISYVRNFHTSEDLFDFSNKYGCSSDANFSDVLWFCTRMFQKCGYKLQSSAIVLFTDNPQPHPPNTHEYQQAMVKAKDLSQLNVEFTLIPMLPDFNGELFYKEFICTAMEMEMEHFEMDTAVRDIETISSRIYRRNYRKRCNNYLKFSLGDNLEISVGVYSSIRHVKYPKSFKVHRNTNEIVSRKRVYEVQNETEGTTITLLPHQQKKYQEIGGRKIIFTTQEVSNMKTLLPAGIRLLGFKPRSAIQVRHYLKNGSFIYPDESAIAGSTKLFRALWKRCLDREVVPICVMTLRHKSDPGYVALLPQENTFYDQEKTDQIEYNGFHVMHLPNL</sequence>
<evidence type="ECO:0000256" key="13">
    <source>
        <dbReference type="ARBA" id="ARBA00065167"/>
    </source>
</evidence>
<comment type="similarity">
    <text evidence="2">Belongs to the ku70 family.</text>
</comment>
<proteinExistence type="inferred from homology"/>
<dbReference type="Proteomes" id="UP000092462">
    <property type="component" value="Unassembled WGS sequence"/>
</dbReference>
<dbReference type="Pfam" id="PF03731">
    <property type="entry name" value="Ku_N"/>
    <property type="match status" value="1"/>
</dbReference>
<dbReference type="InterPro" id="IPR006164">
    <property type="entry name" value="DNA_bd_Ku70/Ku80"/>
</dbReference>
<dbReference type="VEuPathDB" id="VectorBase:PPAPM1_003194"/>
<dbReference type="EnsemblMetazoa" id="PPAI004703-RA">
    <property type="protein sequence ID" value="PPAI004703-PA"/>
    <property type="gene ID" value="PPAI004703"/>
</dbReference>
<dbReference type="InterPro" id="IPR027388">
    <property type="entry name" value="Ku70_bridge/pillars_dom_sf"/>
</dbReference>
<dbReference type="SUPFAM" id="SSF100939">
    <property type="entry name" value="SPOC domain-like"/>
    <property type="match status" value="1"/>
</dbReference>
<dbReference type="NCBIfam" id="TIGR00578">
    <property type="entry name" value="ku70"/>
    <property type="match status" value="1"/>
</dbReference>
<dbReference type="FunFam" id="2.40.290.10:FF:000001">
    <property type="entry name" value="X-ray repair cross complementing 6"/>
    <property type="match status" value="1"/>
</dbReference>
<dbReference type="GO" id="GO:0016787">
    <property type="term" value="F:hydrolase activity"/>
    <property type="evidence" value="ECO:0007669"/>
    <property type="project" value="UniProtKB-KW"/>
</dbReference>
<evidence type="ECO:0000256" key="5">
    <source>
        <dbReference type="ARBA" id="ARBA00022763"/>
    </source>
</evidence>
<evidence type="ECO:0000256" key="8">
    <source>
        <dbReference type="ARBA" id="ARBA00022840"/>
    </source>
</evidence>
<dbReference type="Gene3D" id="3.40.50.410">
    <property type="entry name" value="von Willebrand factor, type A domain"/>
    <property type="match status" value="1"/>
</dbReference>
<accession>A0A1B0DAJ8</accession>
<dbReference type="PANTHER" id="PTHR12604:SF2">
    <property type="entry name" value="X-RAY REPAIR CROSS-COMPLEMENTING PROTEIN 6"/>
    <property type="match status" value="1"/>
</dbReference>
<evidence type="ECO:0000256" key="4">
    <source>
        <dbReference type="ARBA" id="ARBA00022741"/>
    </source>
</evidence>
<keyword evidence="11" id="KW-0234">DNA repair</keyword>
<dbReference type="GO" id="GO:0005524">
    <property type="term" value="F:ATP binding"/>
    <property type="evidence" value="ECO:0007669"/>
    <property type="project" value="UniProtKB-KW"/>
</dbReference>
<evidence type="ECO:0000256" key="1">
    <source>
        <dbReference type="ARBA" id="ARBA00004123"/>
    </source>
</evidence>
<dbReference type="InterPro" id="IPR036465">
    <property type="entry name" value="vWFA_dom_sf"/>
</dbReference>
<evidence type="ECO:0000259" key="14">
    <source>
        <dbReference type="PROSITE" id="PS50234"/>
    </source>
</evidence>
<dbReference type="InterPro" id="IPR002035">
    <property type="entry name" value="VWF_A"/>
</dbReference>
<dbReference type="GO" id="GO:0006310">
    <property type="term" value="P:DNA recombination"/>
    <property type="evidence" value="ECO:0007669"/>
    <property type="project" value="UniProtKB-KW"/>
</dbReference>
<dbReference type="GO" id="GO:0003690">
    <property type="term" value="F:double-stranded DNA binding"/>
    <property type="evidence" value="ECO:0007669"/>
    <property type="project" value="TreeGrafter"/>
</dbReference>
<evidence type="ECO:0000256" key="3">
    <source>
        <dbReference type="ARBA" id="ARBA00014630"/>
    </source>
</evidence>